<protein>
    <submittedName>
        <fullName evidence="1">Uncharacterized protein</fullName>
    </submittedName>
</protein>
<dbReference type="AlphaFoldDB" id="A0A7C9MNA5"/>
<gene>
    <name evidence="1" type="ORF">GTA51_19225</name>
</gene>
<keyword evidence="2" id="KW-1185">Reference proteome</keyword>
<dbReference type="RefSeq" id="WP_160964009.1">
    <property type="nucleotide sequence ID" value="NZ_WVUD01000067.1"/>
</dbReference>
<proteinExistence type="predicted"/>
<dbReference type="Proteomes" id="UP000482487">
    <property type="component" value="Unassembled WGS sequence"/>
</dbReference>
<dbReference type="EMBL" id="WVUD01000067">
    <property type="protein sequence ID" value="MYL85233.1"/>
    <property type="molecule type" value="Genomic_DNA"/>
</dbReference>
<name>A0A7C9MNA5_9BACT</name>
<evidence type="ECO:0000313" key="1">
    <source>
        <dbReference type="EMBL" id="MYL85233.1"/>
    </source>
</evidence>
<evidence type="ECO:0000313" key="2">
    <source>
        <dbReference type="Proteomes" id="UP000482487"/>
    </source>
</evidence>
<comment type="caution">
    <text evidence="1">The sequence shown here is derived from an EMBL/GenBank/DDBJ whole genome shotgun (WGS) entry which is preliminary data.</text>
</comment>
<sequence>MAMLTVEWRVKRVETFYSPLDGHTEKVNAMMITDFYRIEYENGKENVSLLVTDEESGAFHVIERTPLISNPRCESGYCPHVFLSRVYNVGDVEVEHSVLVLQYYDIAGLAKNEKMKSISAMINYSTTLMYVALTSDKDADEFVTGYSLI</sequence>
<accession>A0A7C9MNA5</accession>
<reference evidence="1 2" key="1">
    <citation type="submission" date="2020-01" db="EMBL/GenBank/DDBJ databases">
        <title>Genome sequence of Desulfovibrio aerotolerans DSM 16695(T).</title>
        <authorList>
            <person name="Karnachuk O."/>
            <person name="Avakyan M."/>
            <person name="Mardanov A."/>
            <person name="Kadnikov V."/>
            <person name="Ravin N."/>
        </authorList>
    </citation>
    <scope>NUCLEOTIDE SEQUENCE [LARGE SCALE GENOMIC DNA]</scope>
    <source>
        <strain evidence="1 2">DSM 16695</strain>
    </source>
</reference>
<organism evidence="1 2">
    <name type="scientific">Solidesulfovibrio aerotolerans</name>
    <dbReference type="NCBI Taxonomy" id="295255"/>
    <lineage>
        <taxon>Bacteria</taxon>
        <taxon>Pseudomonadati</taxon>
        <taxon>Thermodesulfobacteriota</taxon>
        <taxon>Desulfovibrionia</taxon>
        <taxon>Desulfovibrionales</taxon>
        <taxon>Desulfovibrionaceae</taxon>
        <taxon>Solidesulfovibrio</taxon>
    </lineage>
</organism>